<proteinExistence type="predicted"/>
<reference evidence="2 3" key="1">
    <citation type="submission" date="2015-02" db="EMBL/GenBank/DDBJ databases">
        <title>Two Pseudomonas sp. nov., isolated from raw milk.</title>
        <authorList>
            <person name="Wenning M."/>
            <person name="von Neubeck M."/>
            <person name="Huptas C."/>
            <person name="Scherer S."/>
        </authorList>
    </citation>
    <scope>NUCLEOTIDE SEQUENCE [LARGE SCALE GENOMIC DNA]</scope>
    <source>
        <strain evidence="2 3">DSM 29164</strain>
    </source>
</reference>
<comment type="caution">
    <text evidence="2">The sequence shown here is derived from an EMBL/GenBank/DDBJ whole genome shotgun (WGS) entry which is preliminary data.</text>
</comment>
<name>A0A0R3AL17_9PSED</name>
<evidence type="ECO:0000313" key="3">
    <source>
        <dbReference type="Proteomes" id="UP000050852"/>
    </source>
</evidence>
<gene>
    <name evidence="2" type="ORF">TX23_05730</name>
</gene>
<organism evidence="2 3">
    <name type="scientific">Pseudomonas paralactis</name>
    <dbReference type="NCBI Taxonomy" id="1615673"/>
    <lineage>
        <taxon>Bacteria</taxon>
        <taxon>Pseudomonadati</taxon>
        <taxon>Pseudomonadota</taxon>
        <taxon>Gammaproteobacteria</taxon>
        <taxon>Pseudomonadales</taxon>
        <taxon>Pseudomonadaceae</taxon>
        <taxon>Pseudomonas</taxon>
    </lineage>
</organism>
<dbReference type="AlphaFoldDB" id="A0A0R3AL17"/>
<dbReference type="PATRIC" id="fig|1615673.3.peg.2146"/>
<dbReference type="EMBL" id="JYLN01000002">
    <property type="protein sequence ID" value="KRP73925.1"/>
    <property type="molecule type" value="Genomic_DNA"/>
</dbReference>
<protein>
    <submittedName>
        <fullName evidence="2">Uncharacterized protein</fullName>
    </submittedName>
</protein>
<evidence type="ECO:0000313" key="2">
    <source>
        <dbReference type="EMBL" id="KRP73925.1"/>
    </source>
</evidence>
<keyword evidence="1" id="KW-0175">Coiled coil</keyword>
<dbReference type="OrthoDB" id="6860581at2"/>
<dbReference type="RefSeq" id="WP_057701382.1">
    <property type="nucleotide sequence ID" value="NZ_JYLN01000002.1"/>
</dbReference>
<dbReference type="Proteomes" id="UP000050852">
    <property type="component" value="Unassembled WGS sequence"/>
</dbReference>
<accession>A0A0R3AL17</accession>
<feature type="coiled-coil region" evidence="1">
    <location>
        <begin position="29"/>
        <end position="56"/>
    </location>
</feature>
<evidence type="ECO:0000256" key="1">
    <source>
        <dbReference type="SAM" id="Coils"/>
    </source>
</evidence>
<sequence length="254" mass="27830">MSTEQQLAAVVSAANNLTNIVTSKVDDIDKALEASRRKYEAQLVSLEQRLPRLALTRNFNMTADATGTLIDGWAVHQQVTATKLRTVTAAAKTAGRPQADVDFMLQVQADVREQYPDFDISSTGYWRTSINVWQMKWSDNQGTPQSGMWLAFPYSVDSDRASGGTPVSLNSCMTFGAFVRVIEGAVSGFWSTQSEKGKWRWCSEVVLPAQRFGYYAHLHPMRNSEGGVVEVMLAGACTGVVAHPADWGTMLALG</sequence>